<evidence type="ECO:0000256" key="4">
    <source>
        <dbReference type="ARBA" id="ARBA00022691"/>
    </source>
</evidence>
<evidence type="ECO:0000313" key="13">
    <source>
        <dbReference type="EMBL" id="KAF9456002.1"/>
    </source>
</evidence>
<keyword evidence="9 12" id="KW-0472">Membrane</keyword>
<dbReference type="Gene3D" id="1.20.120.1630">
    <property type="match status" value="1"/>
</dbReference>
<gene>
    <name evidence="13" type="ORF">BDZ94DRAFT_1178689</name>
</gene>
<feature type="transmembrane region" description="Helical" evidence="12">
    <location>
        <begin position="92"/>
        <end position="112"/>
    </location>
</feature>
<dbReference type="PANTHER" id="PTHR12714">
    <property type="entry name" value="PROTEIN-S ISOPRENYLCYSTEINE O-METHYLTRANSFERASE"/>
    <property type="match status" value="1"/>
</dbReference>
<keyword evidence="14" id="KW-1185">Reference proteome</keyword>
<comment type="subcellular location">
    <subcellularLocation>
        <location evidence="1">Endomembrane system</location>
        <topology evidence="1">Multi-pass membrane protein</topology>
    </subcellularLocation>
</comment>
<evidence type="ECO:0000256" key="6">
    <source>
        <dbReference type="ARBA" id="ARBA00022824"/>
    </source>
</evidence>
<evidence type="ECO:0000256" key="1">
    <source>
        <dbReference type="ARBA" id="ARBA00004127"/>
    </source>
</evidence>
<evidence type="ECO:0000256" key="7">
    <source>
        <dbReference type="ARBA" id="ARBA00022989"/>
    </source>
</evidence>
<name>A0A9P5XQV5_9AGAR</name>
<keyword evidence="11" id="KW-1208">Phospholipid metabolism</keyword>
<accession>A0A9P5XQV5</accession>
<keyword evidence="5 12" id="KW-0812">Transmembrane</keyword>
<feature type="transmembrane region" description="Helical" evidence="12">
    <location>
        <begin position="178"/>
        <end position="199"/>
    </location>
</feature>
<dbReference type="OrthoDB" id="422086at2759"/>
<keyword evidence="8" id="KW-0443">Lipid metabolism</keyword>
<proteinExistence type="predicted"/>
<dbReference type="Proteomes" id="UP000807353">
    <property type="component" value="Unassembled WGS sequence"/>
</dbReference>
<organism evidence="13 14">
    <name type="scientific">Collybia nuda</name>
    <dbReference type="NCBI Taxonomy" id="64659"/>
    <lineage>
        <taxon>Eukaryota</taxon>
        <taxon>Fungi</taxon>
        <taxon>Dikarya</taxon>
        <taxon>Basidiomycota</taxon>
        <taxon>Agaricomycotina</taxon>
        <taxon>Agaricomycetes</taxon>
        <taxon>Agaricomycetidae</taxon>
        <taxon>Agaricales</taxon>
        <taxon>Tricholomatineae</taxon>
        <taxon>Clitocybaceae</taxon>
        <taxon>Collybia</taxon>
    </lineage>
</organism>
<evidence type="ECO:0000256" key="8">
    <source>
        <dbReference type="ARBA" id="ARBA00023098"/>
    </source>
</evidence>
<comment type="caution">
    <text evidence="13">The sequence shown here is derived from an EMBL/GenBank/DDBJ whole genome shotgun (WGS) entry which is preliminary data.</text>
</comment>
<reference evidence="13" key="1">
    <citation type="submission" date="2020-11" db="EMBL/GenBank/DDBJ databases">
        <authorList>
            <consortium name="DOE Joint Genome Institute"/>
            <person name="Ahrendt S."/>
            <person name="Riley R."/>
            <person name="Andreopoulos W."/>
            <person name="Labutti K."/>
            <person name="Pangilinan J."/>
            <person name="Ruiz-Duenas F.J."/>
            <person name="Barrasa J.M."/>
            <person name="Sanchez-Garcia M."/>
            <person name="Camarero S."/>
            <person name="Miyauchi S."/>
            <person name="Serrano A."/>
            <person name="Linde D."/>
            <person name="Babiker R."/>
            <person name="Drula E."/>
            <person name="Ayuso-Fernandez I."/>
            <person name="Pacheco R."/>
            <person name="Padilla G."/>
            <person name="Ferreira P."/>
            <person name="Barriuso J."/>
            <person name="Kellner H."/>
            <person name="Castanera R."/>
            <person name="Alfaro M."/>
            <person name="Ramirez L."/>
            <person name="Pisabarro A.G."/>
            <person name="Kuo A."/>
            <person name="Tritt A."/>
            <person name="Lipzen A."/>
            <person name="He G."/>
            <person name="Yan M."/>
            <person name="Ng V."/>
            <person name="Cullen D."/>
            <person name="Martin F."/>
            <person name="Rosso M.-N."/>
            <person name="Henrissat B."/>
            <person name="Hibbett D."/>
            <person name="Martinez A.T."/>
            <person name="Grigoriev I.V."/>
        </authorList>
    </citation>
    <scope>NUCLEOTIDE SEQUENCE</scope>
    <source>
        <strain evidence="13">CBS 247.69</strain>
    </source>
</reference>
<evidence type="ECO:0000256" key="9">
    <source>
        <dbReference type="ARBA" id="ARBA00023136"/>
    </source>
</evidence>
<keyword evidence="7 12" id="KW-1133">Transmembrane helix</keyword>
<evidence type="ECO:0008006" key="15">
    <source>
        <dbReference type="Google" id="ProtNLM"/>
    </source>
</evidence>
<protein>
    <recommendedName>
        <fullName evidence="15">Protein-S-isoprenylcysteine O-methyltransferase</fullName>
    </recommendedName>
</protein>
<dbReference type="AlphaFoldDB" id="A0A9P5XQV5"/>
<evidence type="ECO:0000256" key="2">
    <source>
        <dbReference type="ARBA" id="ARBA00022516"/>
    </source>
</evidence>
<keyword evidence="3" id="KW-0808">Transferase</keyword>
<dbReference type="PANTHER" id="PTHR12714:SF9">
    <property type="entry name" value="PROTEIN-S-ISOPRENYLCYSTEINE O-METHYLTRANSFERASE"/>
    <property type="match status" value="1"/>
</dbReference>
<keyword evidence="4" id="KW-0949">S-adenosyl-L-methionine</keyword>
<evidence type="ECO:0000256" key="10">
    <source>
        <dbReference type="ARBA" id="ARBA00023209"/>
    </source>
</evidence>
<feature type="transmembrane region" description="Helical" evidence="12">
    <location>
        <begin position="48"/>
        <end position="71"/>
    </location>
</feature>
<dbReference type="GO" id="GO:0008168">
    <property type="term" value="F:methyltransferase activity"/>
    <property type="evidence" value="ECO:0007669"/>
    <property type="project" value="UniProtKB-KW"/>
</dbReference>
<evidence type="ECO:0000256" key="3">
    <source>
        <dbReference type="ARBA" id="ARBA00022603"/>
    </source>
</evidence>
<dbReference type="EMBL" id="MU150477">
    <property type="protein sequence ID" value="KAF9456002.1"/>
    <property type="molecule type" value="Genomic_DNA"/>
</dbReference>
<dbReference type="GO" id="GO:0008654">
    <property type="term" value="P:phospholipid biosynthetic process"/>
    <property type="evidence" value="ECO:0007669"/>
    <property type="project" value="UniProtKB-KW"/>
</dbReference>
<keyword evidence="6" id="KW-0256">Endoplasmic reticulum</keyword>
<sequence length="232" mass="25677">MCIFKIPFIVASLIGEHVAYTAPVPPAVEHKKKFENVPISMLSPCVKVIFWALALIELITILANTRAAHAFPVSQKILIILFHTGNANMLRITPHAALGTLLIVSGAAIRAACYRKMGKLFTFDLSIQKQHKLVTSGLYGIVRHPSYTGSLMVTGGTCLFHLSSGSLLRESTLSDTEFGRLCIVFAVAFTLFPLPVVGYRMQLEDNALRSEFGRDWDNWAKEVPYRLIPGVY</sequence>
<dbReference type="GO" id="GO:0012505">
    <property type="term" value="C:endomembrane system"/>
    <property type="evidence" value="ECO:0007669"/>
    <property type="project" value="UniProtKB-SubCell"/>
</dbReference>
<keyword evidence="2" id="KW-0444">Lipid biosynthesis</keyword>
<evidence type="ECO:0000256" key="11">
    <source>
        <dbReference type="ARBA" id="ARBA00023264"/>
    </source>
</evidence>
<keyword evidence="3" id="KW-0489">Methyltransferase</keyword>
<evidence type="ECO:0000256" key="5">
    <source>
        <dbReference type="ARBA" id="ARBA00022692"/>
    </source>
</evidence>
<dbReference type="InterPro" id="IPR007318">
    <property type="entry name" value="Phopholipid_MeTrfase"/>
</dbReference>
<dbReference type="Pfam" id="PF04191">
    <property type="entry name" value="PEMT"/>
    <property type="match status" value="1"/>
</dbReference>
<evidence type="ECO:0000313" key="14">
    <source>
        <dbReference type="Proteomes" id="UP000807353"/>
    </source>
</evidence>
<keyword evidence="10" id="KW-0594">Phospholipid biosynthesis</keyword>
<evidence type="ECO:0000256" key="12">
    <source>
        <dbReference type="SAM" id="Phobius"/>
    </source>
</evidence>
<dbReference type="GO" id="GO:0032259">
    <property type="term" value="P:methylation"/>
    <property type="evidence" value="ECO:0007669"/>
    <property type="project" value="UniProtKB-KW"/>
</dbReference>